<feature type="transmembrane region" description="Helical" evidence="1">
    <location>
        <begin position="279"/>
        <end position="298"/>
    </location>
</feature>
<feature type="transmembrane region" description="Helical" evidence="1">
    <location>
        <begin position="247"/>
        <end position="267"/>
    </location>
</feature>
<organism evidence="2 3">
    <name type="scientific">Alkalimarinus alittae</name>
    <dbReference type="NCBI Taxonomy" id="2961619"/>
    <lineage>
        <taxon>Bacteria</taxon>
        <taxon>Pseudomonadati</taxon>
        <taxon>Pseudomonadota</taxon>
        <taxon>Gammaproteobacteria</taxon>
        <taxon>Alteromonadales</taxon>
        <taxon>Alteromonadaceae</taxon>
        <taxon>Alkalimarinus</taxon>
    </lineage>
</organism>
<feature type="transmembrane region" description="Helical" evidence="1">
    <location>
        <begin position="338"/>
        <end position="359"/>
    </location>
</feature>
<sequence>MTIFPLPLFPDGGLASSVVVTVWVGIWVVAFLNLRFGFALSGLVVPGYLVPLLIVKPLSAGVILIEGIVTYFITLLLASGTMRRLGASEMFGRDRFFALVLVSILVRVVFDSWLLPWLGQELVNAGVDFDYRNNLQSFGLIIVSLIANQMWNGGVRRGSSSLLLYLGITYLIVNFLVIPYTNFSISNLSFIYEDIASSILATPKAYIILLTTAYIASKMNLRYGWEFNGILIPSLLALQWYEPSKLLVTFVEAFIILGLGRACLKLPLFAHFNMEGSRLLLFFFNLSFMYKYLLSLILIEWFPEVKVSDYFAFGYLLSTLLALKMFQKDIPTLVTRATLQTSAFALIFASIIGYALTLIDLSPKSSFGTSRSAAVIKLSEQTQDQLVIEGYSNFYQSRTMQYTPPTLQDLATYERAFIAIRQALQSPVRPLSANTPKLTEAFALLSSIDVDIIHTPENSLIIKDSRPERAGGLVVVNLNESTGLTLEVPAPLNENGIADLGLRMYDRLNAKALIYAGSHRFQDPLRQSDMLNVPRSFFQIAHERLSERNVLQLRGYTRTAARELYGERFDDELLTAQAIPNKLWIKESLPESLNITQLKASLGDFSVSWSPPIFSNRQREYSREGFAELMLTSAGIRQLIASFEPAVSPDNKPEIDIQKIALNEWLTAHKTTWAGKNSESYKPAKLNELIFFDEQVLTPLFQLIDSDPLNKEVDELRQALEGINRMAQVMGYKIVNLQQPDSSERFLILTEQAGAQQRYWGSYVFRLVNAAPYFIEAPRPLIESNSFDYAINLFVDLNAQSLLVPSSHALANADGKANVLARDNAVTLFNRVHQSLLRHYQSETSLVIQTRGLSANQWDENNPVDIHLALWQNSNTEFTPPLVDRLTQQIALSGLSFNLVGGEATEAGYEDHHSLLSQYMPIAQQTEMVTLWLSEQLRRKINQGSVTATYRKQFLAMHVDLQVRDIEHWINATQLSNQALPTSVYNPLNAFIDSGDIIMLANGISALGSLQLEYIQDTNSQHYFIAITNAQKQLVALASIDPLNPEEHIVLNGKSSVAGFIKRQSGWLLAGER</sequence>
<keyword evidence="3" id="KW-1185">Reference proteome</keyword>
<dbReference type="InterPro" id="IPR008338">
    <property type="entry name" value="Capsule_biosynth_CapC"/>
</dbReference>
<feature type="transmembrane region" description="Helical" evidence="1">
    <location>
        <begin position="163"/>
        <end position="183"/>
    </location>
</feature>
<dbReference type="EMBL" id="CP100390">
    <property type="protein sequence ID" value="UZE94847.1"/>
    <property type="molecule type" value="Genomic_DNA"/>
</dbReference>
<gene>
    <name evidence="2" type="ORF">NKI27_12240</name>
</gene>
<reference evidence="2" key="1">
    <citation type="submission" date="2022-06" db="EMBL/GenBank/DDBJ databases">
        <title>Alkalimarinus sp. nov., isolated from gut of a Alitta virens.</title>
        <authorList>
            <person name="Yang A.I."/>
            <person name="Shin N.-R."/>
        </authorList>
    </citation>
    <scope>NUCLEOTIDE SEQUENCE</scope>
    <source>
        <strain evidence="2">A2M4</strain>
    </source>
</reference>
<feature type="transmembrane region" description="Helical" evidence="1">
    <location>
        <begin position="60"/>
        <end position="80"/>
    </location>
</feature>
<feature type="transmembrane region" description="Helical" evidence="1">
    <location>
        <begin position="310"/>
        <end position="326"/>
    </location>
</feature>
<feature type="transmembrane region" description="Helical" evidence="1">
    <location>
        <begin position="96"/>
        <end position="115"/>
    </location>
</feature>
<keyword evidence="1" id="KW-1133">Transmembrane helix</keyword>
<accession>A0ABY6MYI9</accession>
<feature type="transmembrane region" description="Helical" evidence="1">
    <location>
        <begin position="195"/>
        <end position="216"/>
    </location>
</feature>
<feature type="transmembrane region" description="Helical" evidence="1">
    <location>
        <begin position="223"/>
        <end position="241"/>
    </location>
</feature>
<feature type="transmembrane region" description="Helical" evidence="1">
    <location>
        <begin position="12"/>
        <end position="29"/>
    </location>
</feature>
<dbReference type="Proteomes" id="UP001163739">
    <property type="component" value="Chromosome"/>
</dbReference>
<dbReference type="RefSeq" id="WP_265046339.1">
    <property type="nucleotide sequence ID" value="NZ_CP100390.1"/>
</dbReference>
<dbReference type="Pfam" id="PF14102">
    <property type="entry name" value="Caps_synth_CapC"/>
    <property type="match status" value="2"/>
</dbReference>
<evidence type="ECO:0000313" key="3">
    <source>
        <dbReference type="Proteomes" id="UP001163739"/>
    </source>
</evidence>
<evidence type="ECO:0000313" key="2">
    <source>
        <dbReference type="EMBL" id="UZE94847.1"/>
    </source>
</evidence>
<keyword evidence="1" id="KW-0472">Membrane</keyword>
<feature type="transmembrane region" description="Helical" evidence="1">
    <location>
        <begin position="135"/>
        <end position="151"/>
    </location>
</feature>
<protein>
    <submittedName>
        <fullName evidence="2">Poly-gamma-glutamate biosynthesis protein PgsC/CapC</fullName>
    </submittedName>
</protein>
<proteinExistence type="predicted"/>
<name>A0ABY6MYI9_9ALTE</name>
<keyword evidence="1" id="KW-0812">Transmembrane</keyword>
<feature type="transmembrane region" description="Helical" evidence="1">
    <location>
        <begin position="36"/>
        <end position="54"/>
    </location>
</feature>
<evidence type="ECO:0000256" key="1">
    <source>
        <dbReference type="SAM" id="Phobius"/>
    </source>
</evidence>